<gene>
    <name evidence="1" type="ORF">L0U88_01335</name>
</gene>
<protein>
    <submittedName>
        <fullName evidence="1">Uncharacterized protein</fullName>
    </submittedName>
</protein>
<proteinExistence type="predicted"/>
<dbReference type="Proteomes" id="UP001200145">
    <property type="component" value="Unassembled WGS sequence"/>
</dbReference>
<sequence length="327" mass="39267">MLSILFSSFLNVYGSTPPLMRYQDKIRIREAIHISKQYSEQIWKNMQQLPFVVLLVTDSTEFLIHHPYPSSDFQLSEYDSILKTRIYFRARRFSNKLLATFPAVNGVPCIVIGLPEKTNKSSSEWTITLLHEHFHQYQFSSKGYYQDVEGLNLSRGDSTGSWQLNYPFPYKDEKIVLQFNRFRTALQEAVLNRMNKRFDRYFKIYWKERDKLKKILKPADYKYLSFQIWQEGIARYTEYKFLTFLNDYTPSTEMKSLPDYTPFPDLRDTLFKNETGFLNKMNLSADKRVCFYSIGFTEALLLDKENEQWRQYYLTDKFFIENYFRKL</sequence>
<name>A0ABS9BCN3_9BACT</name>
<reference evidence="1 2" key="1">
    <citation type="submission" date="2022-01" db="EMBL/GenBank/DDBJ databases">
        <title>Flavihumibacter sp. nov., isolated from sediment of a river.</title>
        <authorList>
            <person name="Liu H."/>
        </authorList>
    </citation>
    <scope>NUCLEOTIDE SEQUENCE [LARGE SCALE GENOMIC DNA]</scope>
    <source>
        <strain evidence="1 2">RY-1</strain>
    </source>
</reference>
<comment type="caution">
    <text evidence="1">The sequence shown here is derived from an EMBL/GenBank/DDBJ whole genome shotgun (WGS) entry which is preliminary data.</text>
</comment>
<evidence type="ECO:0000313" key="1">
    <source>
        <dbReference type="EMBL" id="MCF1713267.1"/>
    </source>
</evidence>
<dbReference type="EMBL" id="JAKEVY010000001">
    <property type="protein sequence ID" value="MCF1713267.1"/>
    <property type="molecule type" value="Genomic_DNA"/>
</dbReference>
<accession>A0ABS9BCN3</accession>
<dbReference type="RefSeq" id="WP_234863781.1">
    <property type="nucleotide sequence ID" value="NZ_JAKEVY010000001.1"/>
</dbReference>
<evidence type="ECO:0000313" key="2">
    <source>
        <dbReference type="Proteomes" id="UP001200145"/>
    </source>
</evidence>
<keyword evidence="2" id="KW-1185">Reference proteome</keyword>
<organism evidence="1 2">
    <name type="scientific">Flavihumibacter fluminis</name>
    <dbReference type="NCBI Taxonomy" id="2909236"/>
    <lineage>
        <taxon>Bacteria</taxon>
        <taxon>Pseudomonadati</taxon>
        <taxon>Bacteroidota</taxon>
        <taxon>Chitinophagia</taxon>
        <taxon>Chitinophagales</taxon>
        <taxon>Chitinophagaceae</taxon>
        <taxon>Flavihumibacter</taxon>
    </lineage>
</organism>